<organism evidence="1">
    <name type="scientific">Thermodesulfobacterium geofontis</name>
    <dbReference type="NCBI Taxonomy" id="1295609"/>
    <lineage>
        <taxon>Bacteria</taxon>
        <taxon>Pseudomonadati</taxon>
        <taxon>Thermodesulfobacteriota</taxon>
        <taxon>Thermodesulfobacteria</taxon>
        <taxon>Thermodesulfobacteriales</taxon>
        <taxon>Thermodesulfobacteriaceae</taxon>
        <taxon>Thermodesulfobacterium</taxon>
    </lineage>
</organism>
<sequence>MSISETSLELYNNLEELKSKIFKNKYELIDLNLTNIVLSAQKYLFLVNLNEIFLEFLIRLSEAIYLKSCLLLNIHNGNEEKVEDLEETSLKEFFLEERFNYYQALPLGRILFEKVFLSRITYVFEKEEKKNFAGEREKNLILKAILSVLSREEVKGEILKNFSSPSINFYIEDLKEYLEKKLSFSFKELIKERKEVRFLEVVYYFLALLFLYSEGLCYMIQNSENEDIIIFSKKY</sequence>
<dbReference type="Gene3D" id="1.10.10.580">
    <property type="entry name" value="Structural maintenance of chromosome 1. Chain E"/>
    <property type="match status" value="1"/>
</dbReference>
<dbReference type="EMBL" id="DSZN01000141">
    <property type="protein sequence ID" value="HGQ86393.1"/>
    <property type="molecule type" value="Genomic_DNA"/>
</dbReference>
<dbReference type="InterPro" id="IPR023093">
    <property type="entry name" value="ScpA-like_C"/>
</dbReference>
<reference evidence="1" key="1">
    <citation type="journal article" date="2020" name="mSystems">
        <title>Genome- and Community-Level Interaction Insights into Carbon Utilization and Element Cycling Functions of Hydrothermarchaeota in Hydrothermal Sediment.</title>
        <authorList>
            <person name="Zhou Z."/>
            <person name="Liu Y."/>
            <person name="Xu W."/>
            <person name="Pan J."/>
            <person name="Luo Z.H."/>
            <person name="Li M."/>
        </authorList>
    </citation>
    <scope>NUCLEOTIDE SEQUENCE [LARGE SCALE GENOMIC DNA]</scope>
    <source>
        <strain evidence="1">SpSt-6</strain>
    </source>
</reference>
<evidence type="ECO:0000313" key="1">
    <source>
        <dbReference type="EMBL" id="HGQ86393.1"/>
    </source>
</evidence>
<proteinExistence type="predicted"/>
<comment type="caution">
    <text evidence="1">The sequence shown here is derived from an EMBL/GenBank/DDBJ whole genome shotgun (WGS) entry which is preliminary data.</text>
</comment>
<accession>A0A7C4JRU9</accession>
<protein>
    <recommendedName>
        <fullName evidence="2">Chromosome segregation and condensation protein ScpA</fullName>
    </recommendedName>
</protein>
<dbReference type="AlphaFoldDB" id="A0A7C4JRU9"/>
<gene>
    <name evidence="1" type="ORF">ENT66_09060</name>
</gene>
<evidence type="ECO:0008006" key="2">
    <source>
        <dbReference type="Google" id="ProtNLM"/>
    </source>
</evidence>
<name>A0A7C4JRU9_9BACT</name>